<dbReference type="EMBL" id="FOOH01000014">
    <property type="protein sequence ID" value="SFF91848.1"/>
    <property type="molecule type" value="Genomic_DNA"/>
</dbReference>
<reference evidence="14" key="1">
    <citation type="submission" date="2016-10" db="EMBL/GenBank/DDBJ databases">
        <authorList>
            <person name="Varghese N."/>
            <person name="Submissions S."/>
        </authorList>
    </citation>
    <scope>NUCLEOTIDE SEQUENCE [LARGE SCALE GENOMIC DNA]</scope>
    <source>
        <strain evidence="14">DSM 23515</strain>
    </source>
</reference>
<protein>
    <submittedName>
        <fullName evidence="13">Lipid kinase, YegS/Rv2252/BmrU family</fullName>
    </submittedName>
</protein>
<dbReference type="AlphaFoldDB" id="A0A1I2ML79"/>
<dbReference type="InterPro" id="IPR005218">
    <property type="entry name" value="Diacylglycerol/lipid_kinase"/>
</dbReference>
<dbReference type="SUPFAM" id="SSF111331">
    <property type="entry name" value="NAD kinase/diacylglycerol kinase-like"/>
    <property type="match status" value="1"/>
</dbReference>
<organism evidence="13 14">
    <name type="scientific">Salegentibacter agarivorans</name>
    <dbReference type="NCBI Taxonomy" id="345907"/>
    <lineage>
        <taxon>Bacteria</taxon>
        <taxon>Pseudomonadati</taxon>
        <taxon>Bacteroidota</taxon>
        <taxon>Flavobacteriia</taxon>
        <taxon>Flavobacteriales</taxon>
        <taxon>Flavobacteriaceae</taxon>
        <taxon>Salegentibacter</taxon>
    </lineage>
</organism>
<keyword evidence="8" id="KW-0460">Magnesium</keyword>
<dbReference type="PANTHER" id="PTHR12358:SF106">
    <property type="entry name" value="LIPID KINASE YEGS"/>
    <property type="match status" value="1"/>
</dbReference>
<dbReference type="GO" id="GO:0016301">
    <property type="term" value="F:kinase activity"/>
    <property type="evidence" value="ECO:0007669"/>
    <property type="project" value="UniProtKB-KW"/>
</dbReference>
<proteinExistence type="predicted"/>
<name>A0A1I2ML79_9FLAO</name>
<dbReference type="Pfam" id="PF19279">
    <property type="entry name" value="YegS_C"/>
    <property type="match status" value="1"/>
</dbReference>
<dbReference type="InterPro" id="IPR016064">
    <property type="entry name" value="NAD/diacylglycerol_kinase_sf"/>
</dbReference>
<keyword evidence="7" id="KW-0067">ATP-binding</keyword>
<dbReference type="InterPro" id="IPR050187">
    <property type="entry name" value="Lipid_Phosphate_FormReg"/>
</dbReference>
<dbReference type="GO" id="GO:0008654">
    <property type="term" value="P:phospholipid biosynthetic process"/>
    <property type="evidence" value="ECO:0007669"/>
    <property type="project" value="UniProtKB-KW"/>
</dbReference>
<dbReference type="GO" id="GO:0046872">
    <property type="term" value="F:metal ion binding"/>
    <property type="evidence" value="ECO:0007669"/>
    <property type="project" value="UniProtKB-KW"/>
</dbReference>
<keyword evidence="3" id="KW-0808">Transferase</keyword>
<dbReference type="GO" id="GO:0005886">
    <property type="term" value="C:plasma membrane"/>
    <property type="evidence" value="ECO:0007669"/>
    <property type="project" value="TreeGrafter"/>
</dbReference>
<evidence type="ECO:0000256" key="10">
    <source>
        <dbReference type="ARBA" id="ARBA00023209"/>
    </source>
</evidence>
<evidence type="ECO:0000256" key="4">
    <source>
        <dbReference type="ARBA" id="ARBA00022723"/>
    </source>
</evidence>
<keyword evidence="10" id="KW-0594">Phospholipid biosynthesis</keyword>
<keyword evidence="4" id="KW-0479">Metal-binding</keyword>
<evidence type="ECO:0000313" key="13">
    <source>
        <dbReference type="EMBL" id="SFF91848.1"/>
    </source>
</evidence>
<evidence type="ECO:0000256" key="6">
    <source>
        <dbReference type="ARBA" id="ARBA00022777"/>
    </source>
</evidence>
<evidence type="ECO:0000313" key="14">
    <source>
        <dbReference type="Proteomes" id="UP000199116"/>
    </source>
</evidence>
<dbReference type="Proteomes" id="UP000199116">
    <property type="component" value="Unassembled WGS sequence"/>
</dbReference>
<evidence type="ECO:0000256" key="3">
    <source>
        <dbReference type="ARBA" id="ARBA00022679"/>
    </source>
</evidence>
<dbReference type="PANTHER" id="PTHR12358">
    <property type="entry name" value="SPHINGOSINE KINASE"/>
    <property type="match status" value="1"/>
</dbReference>
<dbReference type="Gene3D" id="3.40.50.10330">
    <property type="entry name" value="Probable inorganic polyphosphate/atp-NAD kinase, domain 1"/>
    <property type="match status" value="1"/>
</dbReference>
<dbReference type="InterPro" id="IPR001206">
    <property type="entry name" value="Diacylglycerol_kinase_cat_dom"/>
</dbReference>
<evidence type="ECO:0000256" key="11">
    <source>
        <dbReference type="ARBA" id="ARBA00023264"/>
    </source>
</evidence>
<accession>A0A1I2ML79</accession>
<dbReference type="Pfam" id="PF00781">
    <property type="entry name" value="DAGK_cat"/>
    <property type="match status" value="1"/>
</dbReference>
<comment type="cofactor">
    <cofactor evidence="1">
        <name>Mg(2+)</name>
        <dbReference type="ChEBI" id="CHEBI:18420"/>
    </cofactor>
</comment>
<sequence length="291" mass="32564">MKEIQKVLLVVNPISGGLNKEHIIQTIDYELLKINAGLITYKTTGKNDREKIQKLVTENNFDRVFVAGGDGTIKQVAEALINFLIPIAIFPAGSANGLAINLGIPNILEEQLKIALGNEHKEMDMLEINGELCLHISDLGLNAELIKNYEHSRIRGKMGYLLQSIPTLWESKYPFEFEIELENKTITKKGILLAFANAKKYGTGANVNPKGKIDDGVFEILLFKNFDILEILKTLRNETDGNSEFVEIIPVKSARVFCRKPVAFQVDGEYIGEKEEISVKISAKKLPIMTY</sequence>
<feature type="domain" description="DAGKc" evidence="12">
    <location>
        <begin position="2"/>
        <end position="132"/>
    </location>
</feature>
<dbReference type="PROSITE" id="PS50146">
    <property type="entry name" value="DAGK"/>
    <property type="match status" value="1"/>
</dbReference>
<keyword evidence="14" id="KW-1185">Reference proteome</keyword>
<evidence type="ECO:0000256" key="8">
    <source>
        <dbReference type="ARBA" id="ARBA00022842"/>
    </source>
</evidence>
<dbReference type="GO" id="GO:0005524">
    <property type="term" value="F:ATP binding"/>
    <property type="evidence" value="ECO:0007669"/>
    <property type="project" value="UniProtKB-KW"/>
</dbReference>
<keyword evidence="11" id="KW-1208">Phospholipid metabolism</keyword>
<keyword evidence="5" id="KW-0547">Nucleotide-binding</keyword>
<keyword evidence="9" id="KW-0443">Lipid metabolism</keyword>
<keyword evidence="2" id="KW-0444">Lipid biosynthesis</keyword>
<evidence type="ECO:0000256" key="5">
    <source>
        <dbReference type="ARBA" id="ARBA00022741"/>
    </source>
</evidence>
<dbReference type="NCBIfam" id="TIGR00147">
    <property type="entry name" value="YegS/Rv2252/BmrU family lipid kinase"/>
    <property type="match status" value="1"/>
</dbReference>
<evidence type="ECO:0000259" key="12">
    <source>
        <dbReference type="PROSITE" id="PS50146"/>
    </source>
</evidence>
<evidence type="ECO:0000256" key="7">
    <source>
        <dbReference type="ARBA" id="ARBA00022840"/>
    </source>
</evidence>
<evidence type="ECO:0000256" key="1">
    <source>
        <dbReference type="ARBA" id="ARBA00001946"/>
    </source>
</evidence>
<gene>
    <name evidence="13" type="ORF">SAMN04488033_11445</name>
</gene>
<dbReference type="RefSeq" id="WP_093304853.1">
    <property type="nucleotide sequence ID" value="NZ_FOOH01000014.1"/>
</dbReference>
<dbReference type="InterPro" id="IPR017438">
    <property type="entry name" value="ATP-NAD_kinase_N"/>
</dbReference>
<evidence type="ECO:0000256" key="9">
    <source>
        <dbReference type="ARBA" id="ARBA00023098"/>
    </source>
</evidence>
<evidence type="ECO:0000256" key="2">
    <source>
        <dbReference type="ARBA" id="ARBA00022516"/>
    </source>
</evidence>
<dbReference type="Gene3D" id="2.60.200.40">
    <property type="match status" value="1"/>
</dbReference>
<dbReference type="SMART" id="SM00046">
    <property type="entry name" value="DAGKc"/>
    <property type="match status" value="1"/>
</dbReference>
<keyword evidence="6 13" id="KW-0418">Kinase</keyword>
<dbReference type="InterPro" id="IPR045540">
    <property type="entry name" value="YegS/DAGK_C"/>
</dbReference>